<proteinExistence type="predicted"/>
<protein>
    <submittedName>
        <fullName evidence="1">Uncharacterized protein</fullName>
    </submittedName>
</protein>
<dbReference type="Proteomes" id="UP000198211">
    <property type="component" value="Unassembled WGS sequence"/>
</dbReference>
<dbReference type="PANTHER" id="PTHR40866">
    <property type="entry name" value="BED-TYPE DOMAIN-CONTAINING PROTEIN"/>
    <property type="match status" value="1"/>
</dbReference>
<keyword evidence="2" id="KW-1185">Reference proteome</keyword>
<organism evidence="1 2">
    <name type="scientific">Phytophthora megakarya</name>
    <dbReference type="NCBI Taxonomy" id="4795"/>
    <lineage>
        <taxon>Eukaryota</taxon>
        <taxon>Sar</taxon>
        <taxon>Stramenopiles</taxon>
        <taxon>Oomycota</taxon>
        <taxon>Peronosporomycetes</taxon>
        <taxon>Peronosporales</taxon>
        <taxon>Peronosporaceae</taxon>
        <taxon>Phytophthora</taxon>
    </lineage>
</organism>
<dbReference type="OrthoDB" id="105229at2759"/>
<evidence type="ECO:0000313" key="1">
    <source>
        <dbReference type="EMBL" id="OWZ19028.1"/>
    </source>
</evidence>
<evidence type="ECO:0000313" key="2">
    <source>
        <dbReference type="Proteomes" id="UP000198211"/>
    </source>
</evidence>
<gene>
    <name evidence="1" type="ORF">PHMEG_0006788</name>
</gene>
<dbReference type="PANTHER" id="PTHR40866:SF1">
    <property type="entry name" value="BED-TYPE DOMAIN-CONTAINING PROTEIN"/>
    <property type="match status" value="1"/>
</dbReference>
<comment type="caution">
    <text evidence="1">The sequence shown here is derived from an EMBL/GenBank/DDBJ whole genome shotgun (WGS) entry which is preliminary data.</text>
</comment>
<dbReference type="EMBL" id="NBNE01000499">
    <property type="protein sequence ID" value="OWZ19028.1"/>
    <property type="molecule type" value="Genomic_DNA"/>
</dbReference>
<accession>A0A225WP01</accession>
<dbReference type="AlphaFoldDB" id="A0A225WP01"/>
<name>A0A225WP01_9STRA</name>
<reference evidence="2" key="1">
    <citation type="submission" date="2017-03" db="EMBL/GenBank/DDBJ databases">
        <title>Phytopthora megakarya and P. palmivora, two closely related causual agents of cacao black pod achieved similar genome size and gene model numbers by different mechanisms.</title>
        <authorList>
            <person name="Ali S."/>
            <person name="Shao J."/>
            <person name="Larry D.J."/>
            <person name="Kronmiller B."/>
            <person name="Shen D."/>
            <person name="Strem M.D."/>
            <person name="Melnick R.L."/>
            <person name="Guiltinan M.J."/>
            <person name="Tyler B.M."/>
            <person name="Meinhardt L.W."/>
            <person name="Bailey B.A."/>
        </authorList>
    </citation>
    <scope>NUCLEOTIDE SEQUENCE [LARGE SCALE GENOMIC DNA]</scope>
    <source>
        <strain evidence="2">zdho120</strain>
    </source>
</reference>
<sequence>MAHVRVFLGYVKAEYPVMGGYLKAGAKIGHTHVFPSVIVKTINDQALTNTEKGKLVELIPPTSNVVERLLSQCNLTLTPQWSCIMPTNVEILALLLVYMDMWNASTVVSVKDEVSSY</sequence>